<evidence type="ECO:0000313" key="1">
    <source>
        <dbReference type="EMBL" id="OEO30353.1"/>
    </source>
</evidence>
<accession>A0A1E5XP32</accession>
<proteinExistence type="predicted"/>
<dbReference type="EMBL" id="LAJE02000215">
    <property type="protein sequence ID" value="OEO30353.1"/>
    <property type="molecule type" value="Genomic_DNA"/>
</dbReference>
<evidence type="ECO:0000313" key="2">
    <source>
        <dbReference type="Proteomes" id="UP000095463"/>
    </source>
</evidence>
<keyword evidence="2" id="KW-1185">Reference proteome</keyword>
<dbReference type="AlphaFoldDB" id="A0A1E5XP32"/>
<organism evidence="1 2">
    <name type="scientific">Devosia insulae DS-56</name>
    <dbReference type="NCBI Taxonomy" id="1116389"/>
    <lineage>
        <taxon>Bacteria</taxon>
        <taxon>Pseudomonadati</taxon>
        <taxon>Pseudomonadota</taxon>
        <taxon>Alphaproteobacteria</taxon>
        <taxon>Hyphomicrobiales</taxon>
        <taxon>Devosiaceae</taxon>
        <taxon>Devosia</taxon>
    </lineage>
</organism>
<gene>
    <name evidence="1" type="ORF">VW23_021760</name>
</gene>
<dbReference type="OrthoDB" id="3078648at2"/>
<name>A0A1E5XP32_9HYPH</name>
<evidence type="ECO:0008006" key="3">
    <source>
        <dbReference type="Google" id="ProtNLM"/>
    </source>
</evidence>
<dbReference type="Proteomes" id="UP000095463">
    <property type="component" value="Unassembled WGS sequence"/>
</dbReference>
<sequence>MPKGDSGRVVIEVDPGLKRRLYSALAIEGSTLKDWFITAAGTYVKEREQPSLPEIDNKKTDHRQ</sequence>
<reference evidence="1 2" key="1">
    <citation type="journal article" date="2015" name="Genome Announc.">
        <title>Genome Assemblies of Three Soil-Associated Devosia species: D. insulae, D. limi, and D. soli.</title>
        <authorList>
            <person name="Hassan Y.I."/>
            <person name="Lepp D."/>
            <person name="Zhou T."/>
        </authorList>
    </citation>
    <scope>NUCLEOTIDE SEQUENCE [LARGE SCALE GENOMIC DNA]</scope>
    <source>
        <strain evidence="1 2">DS-56</strain>
    </source>
</reference>
<protein>
    <recommendedName>
        <fullName evidence="3">CopG family transcriptional regulator</fullName>
    </recommendedName>
</protein>
<comment type="caution">
    <text evidence="1">The sequence shown here is derived from an EMBL/GenBank/DDBJ whole genome shotgun (WGS) entry which is preliminary data.</text>
</comment>